<name>A0ABQ2WR71_9ALTE</name>
<sequence>MLALLFALLAPVGGVNATSINNAFLQTLTLCVCQHKQESLISTAEKNKPARGGLVDSVSHPEGLYPFDPRFWLKSVKISVDKFNLVFFAVGYYFTVS</sequence>
<comment type="caution">
    <text evidence="2">The sequence shown here is derived from an EMBL/GenBank/DDBJ whole genome shotgun (WGS) entry which is preliminary data.</text>
</comment>
<feature type="chain" id="PRO_5045553528" evidence="1">
    <location>
        <begin position="18"/>
        <end position="97"/>
    </location>
</feature>
<organism evidence="2 3">
    <name type="scientific">Alishewanella tabrizica</name>
    <dbReference type="NCBI Taxonomy" id="671278"/>
    <lineage>
        <taxon>Bacteria</taxon>
        <taxon>Pseudomonadati</taxon>
        <taxon>Pseudomonadota</taxon>
        <taxon>Gammaproteobacteria</taxon>
        <taxon>Alteromonadales</taxon>
        <taxon>Alteromonadaceae</taxon>
        <taxon>Alishewanella</taxon>
    </lineage>
</organism>
<feature type="signal peptide" evidence="1">
    <location>
        <begin position="1"/>
        <end position="17"/>
    </location>
</feature>
<proteinExistence type="predicted"/>
<gene>
    <name evidence="2" type="ORF">GCM10008111_26930</name>
</gene>
<accession>A0ABQ2WR71</accession>
<evidence type="ECO:0000313" key="3">
    <source>
        <dbReference type="Proteomes" id="UP000634667"/>
    </source>
</evidence>
<dbReference type="EMBL" id="BMYR01000012">
    <property type="protein sequence ID" value="GGW69575.1"/>
    <property type="molecule type" value="Genomic_DNA"/>
</dbReference>
<dbReference type="Proteomes" id="UP000634667">
    <property type="component" value="Unassembled WGS sequence"/>
</dbReference>
<evidence type="ECO:0000313" key="2">
    <source>
        <dbReference type="EMBL" id="GGW69575.1"/>
    </source>
</evidence>
<protein>
    <submittedName>
        <fullName evidence="2">Uncharacterized protein</fullName>
    </submittedName>
</protein>
<evidence type="ECO:0000256" key="1">
    <source>
        <dbReference type="SAM" id="SignalP"/>
    </source>
</evidence>
<keyword evidence="3" id="KW-1185">Reference proteome</keyword>
<keyword evidence="1" id="KW-0732">Signal</keyword>
<reference evidence="3" key="1">
    <citation type="journal article" date="2019" name="Int. J. Syst. Evol. Microbiol.">
        <title>The Global Catalogue of Microorganisms (GCM) 10K type strain sequencing project: providing services to taxonomists for standard genome sequencing and annotation.</title>
        <authorList>
            <consortium name="The Broad Institute Genomics Platform"/>
            <consortium name="The Broad Institute Genome Sequencing Center for Infectious Disease"/>
            <person name="Wu L."/>
            <person name="Ma J."/>
        </authorList>
    </citation>
    <scope>NUCLEOTIDE SEQUENCE [LARGE SCALE GENOMIC DNA]</scope>
    <source>
        <strain evidence="3">KCTC 23723</strain>
    </source>
</reference>